<proteinExistence type="inferred from homology"/>
<evidence type="ECO:0000313" key="8">
    <source>
        <dbReference type="Proteomes" id="UP001143309"/>
    </source>
</evidence>
<dbReference type="SMART" id="SM00283">
    <property type="entry name" value="MA"/>
    <property type="match status" value="1"/>
</dbReference>
<reference evidence="7" key="2">
    <citation type="submission" date="2023-01" db="EMBL/GenBank/DDBJ databases">
        <authorList>
            <person name="Sun Q."/>
            <person name="Evtushenko L."/>
        </authorList>
    </citation>
    <scope>NUCLEOTIDE SEQUENCE</scope>
    <source>
        <strain evidence="7">VKM B-2748</strain>
    </source>
</reference>
<evidence type="ECO:0000259" key="5">
    <source>
        <dbReference type="PROSITE" id="PS50111"/>
    </source>
</evidence>
<dbReference type="InterPro" id="IPR003660">
    <property type="entry name" value="HAMP_dom"/>
</dbReference>
<dbReference type="Proteomes" id="UP001143309">
    <property type="component" value="Unassembled WGS sequence"/>
</dbReference>
<comment type="caution">
    <text evidence="7">The sequence shown here is derived from an EMBL/GenBank/DDBJ whole genome shotgun (WGS) entry which is preliminary data.</text>
</comment>
<evidence type="ECO:0000256" key="3">
    <source>
        <dbReference type="PROSITE-ProRule" id="PRU00284"/>
    </source>
</evidence>
<dbReference type="RefSeq" id="WP_271201326.1">
    <property type="nucleotide sequence ID" value="NZ_BSFL01000003.1"/>
</dbReference>
<evidence type="ECO:0000313" key="7">
    <source>
        <dbReference type="EMBL" id="GLK80844.1"/>
    </source>
</evidence>
<feature type="domain" description="HAMP" evidence="6">
    <location>
        <begin position="211"/>
        <end position="264"/>
    </location>
</feature>
<dbReference type="GO" id="GO:0007165">
    <property type="term" value="P:signal transduction"/>
    <property type="evidence" value="ECO:0007669"/>
    <property type="project" value="UniProtKB-KW"/>
</dbReference>
<feature type="domain" description="Methyl-accepting transducer" evidence="5">
    <location>
        <begin position="305"/>
        <end position="541"/>
    </location>
</feature>
<name>A0A9W6N731_9HYPH</name>
<keyword evidence="8" id="KW-1185">Reference proteome</keyword>
<dbReference type="CDD" id="cd19411">
    <property type="entry name" value="MCP2201-like_sensor"/>
    <property type="match status" value="1"/>
</dbReference>
<feature type="transmembrane region" description="Helical" evidence="4">
    <location>
        <begin position="12"/>
        <end position="31"/>
    </location>
</feature>
<keyword evidence="4" id="KW-0812">Transmembrane</keyword>
<dbReference type="Pfam" id="PF12729">
    <property type="entry name" value="4HB_MCP_1"/>
    <property type="match status" value="1"/>
</dbReference>
<dbReference type="SUPFAM" id="SSF58104">
    <property type="entry name" value="Methyl-accepting chemotaxis protein (MCP) signaling domain"/>
    <property type="match status" value="1"/>
</dbReference>
<dbReference type="PANTHER" id="PTHR32089">
    <property type="entry name" value="METHYL-ACCEPTING CHEMOTAXIS PROTEIN MCPB"/>
    <property type="match status" value="1"/>
</dbReference>
<dbReference type="InterPro" id="IPR024478">
    <property type="entry name" value="HlyB_4HB_MCP"/>
</dbReference>
<dbReference type="SMART" id="SM00304">
    <property type="entry name" value="HAMP"/>
    <property type="match status" value="1"/>
</dbReference>
<dbReference type="EMBL" id="BSFL01000003">
    <property type="protein sequence ID" value="GLK80844.1"/>
    <property type="molecule type" value="Genomic_DNA"/>
</dbReference>
<keyword evidence="4" id="KW-0472">Membrane</keyword>
<dbReference type="Gene3D" id="1.10.287.950">
    <property type="entry name" value="Methyl-accepting chemotaxis protein"/>
    <property type="match status" value="1"/>
</dbReference>
<dbReference type="PANTHER" id="PTHR32089:SF112">
    <property type="entry name" value="LYSOZYME-LIKE PROTEIN-RELATED"/>
    <property type="match status" value="1"/>
</dbReference>
<dbReference type="GO" id="GO:0006935">
    <property type="term" value="P:chemotaxis"/>
    <property type="evidence" value="ECO:0007669"/>
    <property type="project" value="InterPro"/>
</dbReference>
<evidence type="ECO:0000256" key="4">
    <source>
        <dbReference type="SAM" id="Phobius"/>
    </source>
</evidence>
<dbReference type="Pfam" id="PF00015">
    <property type="entry name" value="MCPsignal"/>
    <property type="match status" value="1"/>
</dbReference>
<protein>
    <submittedName>
        <fullName evidence="7">Methyl-accepting chemotaxis protein</fullName>
    </submittedName>
</protein>
<evidence type="ECO:0000259" key="6">
    <source>
        <dbReference type="PROSITE" id="PS50885"/>
    </source>
</evidence>
<dbReference type="InterPro" id="IPR004090">
    <property type="entry name" value="Chemotax_Me-accpt_rcpt"/>
</dbReference>
<dbReference type="PRINTS" id="PR00260">
    <property type="entry name" value="CHEMTRNSDUCR"/>
</dbReference>
<dbReference type="PROSITE" id="PS50111">
    <property type="entry name" value="CHEMOTAXIS_TRANSDUC_2"/>
    <property type="match status" value="1"/>
</dbReference>
<feature type="transmembrane region" description="Helical" evidence="4">
    <location>
        <begin position="192"/>
        <end position="214"/>
    </location>
</feature>
<keyword evidence="4" id="KW-1133">Transmembrane helix</keyword>
<dbReference type="GO" id="GO:0004888">
    <property type="term" value="F:transmembrane signaling receptor activity"/>
    <property type="evidence" value="ECO:0007669"/>
    <property type="project" value="InterPro"/>
</dbReference>
<dbReference type="GO" id="GO:0016020">
    <property type="term" value="C:membrane"/>
    <property type="evidence" value="ECO:0007669"/>
    <property type="project" value="InterPro"/>
</dbReference>
<sequence>MLKTATIRRKLNLAFGGLVVLVAALGGFALYELGQVNGAAEDLRASRLPTTQILGKMQVATLRLRINGGRLISADTPALREEVAATLAKREGELAQLQAQYVGQTTTPAEKEAYVAFVERRAAYGRLQSEMNALAAAGDIAGAQRLYNTTMSTASNAALSELQKLIDLNDAAAQQSGAAAQKAYAEATVATVIFVALAIAFAIGAAALLTVNVARPLRRMTDDMKRLADGDLSVEVVGRDRGDEVGGMARAVDVFKDGMIRARALEEETAFARAGAEAQRKATMRDMADRFEAAVSGVVGAVAAASTQLQGTASGMDQAASDTARRSTTVAAAADQAASNVQMVAAAAEELGASVQEIARQVQGSAELARTAVADAGATAVLVRDLSVAANTIGDVVAMIQAIASQTNLLALNATIEAARAGEAGRGFAVVASEVKSLASQTAQATEQISSQIAQIQLSTTDAVAAISGITSRIEEISSASSAIAAAVEEQGAATQEIARNVSQAAVGTTEVTENMGAVASAAQGAGIAAGEVLSSASNLSERSAELRVEVERFLATVRAA</sequence>
<dbReference type="PROSITE" id="PS50885">
    <property type="entry name" value="HAMP"/>
    <property type="match status" value="1"/>
</dbReference>
<dbReference type="Pfam" id="PF00672">
    <property type="entry name" value="HAMP"/>
    <property type="match status" value="1"/>
</dbReference>
<gene>
    <name evidence="7" type="ORF">GCM10008174_25850</name>
</gene>
<organism evidence="7 8">
    <name type="scientific">Methylopila turkensis</name>
    <dbReference type="NCBI Taxonomy" id="1437816"/>
    <lineage>
        <taxon>Bacteria</taxon>
        <taxon>Pseudomonadati</taxon>
        <taxon>Pseudomonadota</taxon>
        <taxon>Alphaproteobacteria</taxon>
        <taxon>Hyphomicrobiales</taxon>
        <taxon>Methylopilaceae</taxon>
        <taxon>Methylopila</taxon>
    </lineage>
</organism>
<keyword evidence="1 3" id="KW-0807">Transducer</keyword>
<evidence type="ECO:0000256" key="1">
    <source>
        <dbReference type="ARBA" id="ARBA00023224"/>
    </source>
</evidence>
<evidence type="ECO:0000256" key="2">
    <source>
        <dbReference type="ARBA" id="ARBA00029447"/>
    </source>
</evidence>
<accession>A0A9W6N731</accession>
<comment type="similarity">
    <text evidence="2">Belongs to the methyl-accepting chemotaxis (MCP) protein family.</text>
</comment>
<dbReference type="AlphaFoldDB" id="A0A9W6N731"/>
<dbReference type="CDD" id="cd06225">
    <property type="entry name" value="HAMP"/>
    <property type="match status" value="1"/>
</dbReference>
<dbReference type="Gene3D" id="6.10.340.10">
    <property type="match status" value="1"/>
</dbReference>
<dbReference type="InterPro" id="IPR047347">
    <property type="entry name" value="YvaQ-like_sensor"/>
</dbReference>
<dbReference type="InterPro" id="IPR004089">
    <property type="entry name" value="MCPsignal_dom"/>
</dbReference>
<reference evidence="7" key="1">
    <citation type="journal article" date="2014" name="Int. J. Syst. Evol. Microbiol.">
        <title>Complete genome sequence of Corynebacterium casei LMG S-19264T (=DSM 44701T), isolated from a smear-ripened cheese.</title>
        <authorList>
            <consortium name="US DOE Joint Genome Institute (JGI-PGF)"/>
            <person name="Walter F."/>
            <person name="Albersmeier A."/>
            <person name="Kalinowski J."/>
            <person name="Ruckert C."/>
        </authorList>
    </citation>
    <scope>NUCLEOTIDE SEQUENCE</scope>
    <source>
        <strain evidence="7">VKM B-2748</strain>
    </source>
</reference>